<dbReference type="RefSeq" id="WP_073070845.1">
    <property type="nucleotide sequence ID" value="NZ_MPPI01000009.1"/>
</dbReference>
<sequence>MSFTPELTADGSFTFFSTDYRETFHSRYGARQEAICKFVEPTQLIEKATRPQLRLLDICYGLGYNTAAALEAIWRVNPDCRVEVIGLEIDGTVPQAAIAHQLFSSWHPKVRQALAALALNFEVQSSHFSAQLWLGDARQTLQQIAQPFDAVFLDPFSPPHCPQLWTVEFLTIVARCLKSDGKLATYSCAAAVRATLIAAEFKIGSTYPVGRRSPGTVACKSAAESMVLPALSLQEQEHLHTRAAIPYRDRSLRDSAATILQRREVEQKTSSLEPTSHWKKRWLYSNPK</sequence>
<keyword evidence="3" id="KW-1185">Reference proteome</keyword>
<accession>A0A2T1DHX6</accession>
<reference evidence="2 3" key="2">
    <citation type="submission" date="2018-03" db="EMBL/GenBank/DDBJ databases">
        <title>The ancient ancestry and fast evolution of plastids.</title>
        <authorList>
            <person name="Moore K.R."/>
            <person name="Magnabosco C."/>
            <person name="Momper L."/>
            <person name="Gold D.A."/>
            <person name="Bosak T."/>
            <person name="Fournier G.P."/>
        </authorList>
    </citation>
    <scope>NUCLEOTIDE SEQUENCE [LARGE SCALE GENOMIC DNA]</scope>
    <source>
        <strain evidence="2 3">ULC007</strain>
    </source>
</reference>
<dbReference type="PANTHER" id="PTHR39963">
    <property type="entry name" value="SLL0983 PROTEIN"/>
    <property type="match status" value="1"/>
</dbReference>
<organism evidence="2 3">
    <name type="scientific">Phormidesmis priestleyi ULC007</name>
    <dbReference type="NCBI Taxonomy" id="1920490"/>
    <lineage>
        <taxon>Bacteria</taxon>
        <taxon>Bacillati</taxon>
        <taxon>Cyanobacteriota</taxon>
        <taxon>Cyanophyceae</taxon>
        <taxon>Leptolyngbyales</taxon>
        <taxon>Leptolyngbyaceae</taxon>
        <taxon>Phormidesmis</taxon>
    </lineage>
</organism>
<dbReference type="PANTHER" id="PTHR39963:SF1">
    <property type="entry name" value="MNMC-LIKE METHYLTRANSFERASE DOMAIN-CONTAINING PROTEIN"/>
    <property type="match status" value="1"/>
</dbReference>
<dbReference type="OrthoDB" id="9786494at2"/>
<dbReference type="GO" id="GO:0016645">
    <property type="term" value="F:oxidoreductase activity, acting on the CH-NH group of donors"/>
    <property type="evidence" value="ECO:0007669"/>
    <property type="project" value="InterPro"/>
</dbReference>
<comment type="caution">
    <text evidence="2">The sequence shown here is derived from an EMBL/GenBank/DDBJ whole genome shotgun (WGS) entry which is preliminary data.</text>
</comment>
<dbReference type="InterPro" id="IPR008471">
    <property type="entry name" value="MnmC-like_methylTransf"/>
</dbReference>
<dbReference type="AlphaFoldDB" id="A0A2T1DHX6"/>
<dbReference type="CDD" id="cd02440">
    <property type="entry name" value="AdoMet_MTases"/>
    <property type="match status" value="1"/>
</dbReference>
<gene>
    <name evidence="2" type="ORF">C7B65_08630</name>
</gene>
<evidence type="ECO:0000313" key="3">
    <source>
        <dbReference type="Proteomes" id="UP000238634"/>
    </source>
</evidence>
<feature type="domain" description="MnmC-like methyltransferase" evidence="1">
    <location>
        <begin position="104"/>
        <end position="220"/>
    </location>
</feature>
<dbReference type="Gene3D" id="3.40.50.150">
    <property type="entry name" value="Vaccinia Virus protein VP39"/>
    <property type="match status" value="1"/>
</dbReference>
<dbReference type="InterPro" id="IPR029063">
    <property type="entry name" value="SAM-dependent_MTases_sf"/>
</dbReference>
<evidence type="ECO:0000313" key="2">
    <source>
        <dbReference type="EMBL" id="PSB20110.1"/>
    </source>
</evidence>
<protein>
    <recommendedName>
        <fullName evidence="1">MnmC-like methyltransferase domain-containing protein</fullName>
    </recommendedName>
</protein>
<reference evidence="2 3" key="1">
    <citation type="submission" date="2018-02" db="EMBL/GenBank/DDBJ databases">
        <authorList>
            <person name="Cohen D.B."/>
            <person name="Kent A.D."/>
        </authorList>
    </citation>
    <scope>NUCLEOTIDE SEQUENCE [LARGE SCALE GENOMIC DNA]</scope>
    <source>
        <strain evidence="2 3">ULC007</strain>
    </source>
</reference>
<dbReference type="STRING" id="1920490.GCA_001895925_03782"/>
<dbReference type="Pfam" id="PF05430">
    <property type="entry name" value="Methyltransf_30"/>
    <property type="match status" value="1"/>
</dbReference>
<name>A0A2T1DHX6_9CYAN</name>
<dbReference type="SUPFAM" id="SSF53335">
    <property type="entry name" value="S-adenosyl-L-methionine-dependent methyltransferases"/>
    <property type="match status" value="1"/>
</dbReference>
<dbReference type="Proteomes" id="UP000238634">
    <property type="component" value="Unassembled WGS sequence"/>
</dbReference>
<evidence type="ECO:0000259" key="1">
    <source>
        <dbReference type="Pfam" id="PF05430"/>
    </source>
</evidence>
<dbReference type="EMBL" id="PVWG01000007">
    <property type="protein sequence ID" value="PSB20110.1"/>
    <property type="molecule type" value="Genomic_DNA"/>
</dbReference>
<proteinExistence type="predicted"/>